<dbReference type="PANTHER" id="PTHR34069:SF3">
    <property type="entry name" value="ACYL-COA:ACYL-COA ALKYLTRANSFERASE"/>
    <property type="match status" value="1"/>
</dbReference>
<evidence type="ECO:0000313" key="6">
    <source>
        <dbReference type="EMBL" id="SDN06162.1"/>
    </source>
</evidence>
<feature type="domain" description="Beta-ketoacyl-[acyl-carrier-protein] synthase III C-terminal" evidence="4">
    <location>
        <begin position="260"/>
        <end position="338"/>
    </location>
</feature>
<keyword evidence="7" id="KW-1185">Reference proteome</keyword>
<accession>A0A1G9YAS8</accession>
<evidence type="ECO:0000256" key="3">
    <source>
        <dbReference type="ARBA" id="ARBA00023315"/>
    </source>
</evidence>
<dbReference type="PANTHER" id="PTHR34069">
    <property type="entry name" value="3-OXOACYL-[ACYL-CARRIER-PROTEIN] SYNTHASE 3"/>
    <property type="match status" value="1"/>
</dbReference>
<organism evidence="6 7">
    <name type="scientific">Streptomyces wuyuanensis</name>
    <dbReference type="NCBI Taxonomy" id="1196353"/>
    <lineage>
        <taxon>Bacteria</taxon>
        <taxon>Bacillati</taxon>
        <taxon>Actinomycetota</taxon>
        <taxon>Actinomycetes</taxon>
        <taxon>Kitasatosporales</taxon>
        <taxon>Streptomycetaceae</taxon>
        <taxon>Streptomyces</taxon>
    </lineage>
</organism>
<gene>
    <name evidence="6" type="ORF">SAMN05444921_11837</name>
</gene>
<dbReference type="InterPro" id="IPR016039">
    <property type="entry name" value="Thiolase-like"/>
</dbReference>
<keyword evidence="3" id="KW-0012">Acyltransferase</keyword>
<dbReference type="AlphaFoldDB" id="A0A1G9YAS8"/>
<dbReference type="SUPFAM" id="SSF53901">
    <property type="entry name" value="Thiolase-like"/>
    <property type="match status" value="1"/>
</dbReference>
<evidence type="ECO:0000259" key="4">
    <source>
        <dbReference type="Pfam" id="PF08541"/>
    </source>
</evidence>
<sequence length="349" mass="38336">MYNSRLASIGAYLPSASMSTPELLARMEKAPEFDLFKITGMAERRVADDTGDRPEDCLTMAVSAARECLGRSRYAADEIDIVISCSISRTTDGRRHQFEPSFARRIAGEIGADRAIHFDVSNACAGMMTGVYLLDRMIRSGEVRSGLVLSGEHITPIAFTAAREMEDSRDPQFASLSVGDSAVAVLVDRATDDADVIHDIELMTCSEYSHLCLGMPSDDTGDLAMYTNNKEMHAEDRLALWPAFHRDRLADDGRRFADEGYDFVVQHQVGSRFIDYMNHVGESTFGTPMPESLSVVEQFANTATTSHYLVLHQALMERRIPRGSKILMVPAASGVVTGFLSATVSSLEV</sequence>
<dbReference type="Pfam" id="PF08541">
    <property type="entry name" value="ACP_syn_III_C"/>
    <property type="match status" value="1"/>
</dbReference>
<dbReference type="GO" id="GO:0006633">
    <property type="term" value="P:fatty acid biosynthetic process"/>
    <property type="evidence" value="ECO:0007669"/>
    <property type="project" value="InterPro"/>
</dbReference>
<dbReference type="EMBL" id="FNHI01000018">
    <property type="protein sequence ID" value="SDN06162.1"/>
    <property type="molecule type" value="Genomic_DNA"/>
</dbReference>
<dbReference type="STRING" id="1196353.SAMN05444921_11837"/>
<evidence type="ECO:0000259" key="5">
    <source>
        <dbReference type="Pfam" id="PF08545"/>
    </source>
</evidence>
<dbReference type="InterPro" id="IPR013751">
    <property type="entry name" value="ACP_syn_III_N"/>
</dbReference>
<dbReference type="Pfam" id="PF08545">
    <property type="entry name" value="ACP_syn_III"/>
    <property type="match status" value="1"/>
</dbReference>
<keyword evidence="2" id="KW-0808">Transferase</keyword>
<name>A0A1G9YAS8_9ACTN</name>
<keyword evidence="1" id="KW-0963">Cytoplasm</keyword>
<evidence type="ECO:0000313" key="7">
    <source>
        <dbReference type="Proteomes" id="UP000199063"/>
    </source>
</evidence>
<proteinExistence type="predicted"/>
<protein>
    <submittedName>
        <fullName evidence="6">3-oxoacyl-[acyl-carrier-protein] synthase-3</fullName>
    </submittedName>
</protein>
<feature type="domain" description="Beta-ketoacyl-[acyl-carrier-protein] synthase III N-terminal" evidence="5">
    <location>
        <begin position="118"/>
        <end position="201"/>
    </location>
</feature>
<dbReference type="InterPro" id="IPR013747">
    <property type="entry name" value="ACP_syn_III_C"/>
</dbReference>
<evidence type="ECO:0000256" key="1">
    <source>
        <dbReference type="ARBA" id="ARBA00022490"/>
    </source>
</evidence>
<dbReference type="GO" id="GO:0004315">
    <property type="term" value="F:3-oxoacyl-[acyl-carrier-protein] synthase activity"/>
    <property type="evidence" value="ECO:0007669"/>
    <property type="project" value="InterPro"/>
</dbReference>
<dbReference type="Gene3D" id="3.40.47.10">
    <property type="match status" value="2"/>
</dbReference>
<evidence type="ECO:0000256" key="2">
    <source>
        <dbReference type="ARBA" id="ARBA00022679"/>
    </source>
</evidence>
<dbReference type="GO" id="GO:0044550">
    <property type="term" value="P:secondary metabolite biosynthetic process"/>
    <property type="evidence" value="ECO:0007669"/>
    <property type="project" value="TreeGrafter"/>
</dbReference>
<reference evidence="7" key="1">
    <citation type="submission" date="2016-10" db="EMBL/GenBank/DDBJ databases">
        <authorList>
            <person name="Varghese N."/>
            <person name="Submissions S."/>
        </authorList>
    </citation>
    <scope>NUCLEOTIDE SEQUENCE [LARGE SCALE GENOMIC DNA]</scope>
    <source>
        <strain evidence="7">CGMCC 4.7042</strain>
    </source>
</reference>
<dbReference type="Proteomes" id="UP000199063">
    <property type="component" value="Unassembled WGS sequence"/>
</dbReference>